<keyword evidence="11" id="KW-0325">Glycoprotein</keyword>
<dbReference type="Gene3D" id="1.20.58.390">
    <property type="entry name" value="Neurotransmitter-gated ion-channel transmembrane domain"/>
    <property type="match status" value="1"/>
</dbReference>
<protein>
    <submittedName>
        <fullName evidence="20">Putative GABA receptor 6</fullName>
    </submittedName>
</protein>
<dbReference type="GO" id="GO:0004888">
    <property type="term" value="F:transmembrane signaling receptor activity"/>
    <property type="evidence" value="ECO:0007669"/>
    <property type="project" value="InterPro"/>
</dbReference>
<dbReference type="InterPro" id="IPR018000">
    <property type="entry name" value="Neurotransmitter_ion_chnl_CS"/>
</dbReference>
<dbReference type="InterPro" id="IPR036734">
    <property type="entry name" value="Neur_chan_lig-bd_sf"/>
</dbReference>
<keyword evidence="8 16" id="KW-0472">Membrane</keyword>
<evidence type="ECO:0000256" key="7">
    <source>
        <dbReference type="ARBA" id="ARBA00023065"/>
    </source>
</evidence>
<evidence type="ECO:0000256" key="6">
    <source>
        <dbReference type="ARBA" id="ARBA00023018"/>
    </source>
</evidence>
<organism evidence="20">
    <name type="scientific">Hirudo verbana</name>
    <dbReference type="NCBI Taxonomy" id="311461"/>
    <lineage>
        <taxon>Eukaryota</taxon>
        <taxon>Metazoa</taxon>
        <taxon>Spiralia</taxon>
        <taxon>Lophotrochozoa</taxon>
        <taxon>Annelida</taxon>
        <taxon>Clitellata</taxon>
        <taxon>Hirudinea</taxon>
        <taxon>Hirudinida</taxon>
        <taxon>Hirudiniformes</taxon>
        <taxon>Hirudinidae</taxon>
        <taxon>Hirudo</taxon>
    </lineage>
</organism>
<dbReference type="FunFam" id="1.20.58.390:FF:000067">
    <property type="entry name" value="Glycine receptor subunit alpha-2"/>
    <property type="match status" value="1"/>
</dbReference>
<keyword evidence="13" id="KW-0628">Postsynaptic cell membrane</keyword>
<dbReference type="InterPro" id="IPR006029">
    <property type="entry name" value="Neurotrans-gated_channel_TM"/>
</dbReference>
<evidence type="ECO:0000259" key="19">
    <source>
        <dbReference type="Pfam" id="PF02932"/>
    </source>
</evidence>
<dbReference type="AlphaFoldDB" id="A0A2S1WLX9"/>
<feature type="domain" description="Neurotransmitter-gated ion-channel transmembrane" evidence="19">
    <location>
        <begin position="263"/>
        <end position="347"/>
    </location>
</feature>
<evidence type="ECO:0000256" key="13">
    <source>
        <dbReference type="ARBA" id="ARBA00023257"/>
    </source>
</evidence>
<keyword evidence="6" id="KW-0770">Synapse</keyword>
<evidence type="ECO:0000256" key="4">
    <source>
        <dbReference type="ARBA" id="ARBA00022729"/>
    </source>
</evidence>
<keyword evidence="7 16" id="KW-0406">Ion transport</keyword>
<feature type="transmembrane region" description="Helical" evidence="16">
    <location>
        <begin position="321"/>
        <end position="343"/>
    </location>
</feature>
<dbReference type="Gene3D" id="2.70.170.10">
    <property type="entry name" value="Neurotransmitter-gated ion-channel ligand-binding domain"/>
    <property type="match status" value="1"/>
</dbReference>
<evidence type="ECO:0000256" key="10">
    <source>
        <dbReference type="ARBA" id="ARBA00023173"/>
    </source>
</evidence>
<dbReference type="FunFam" id="2.70.170.10:FF:000089">
    <property type="entry name" value="Uncharacterized protein"/>
    <property type="match status" value="1"/>
</dbReference>
<evidence type="ECO:0000256" key="2">
    <source>
        <dbReference type="ARBA" id="ARBA00022475"/>
    </source>
</evidence>
<dbReference type="GO" id="GO:0005254">
    <property type="term" value="F:chloride channel activity"/>
    <property type="evidence" value="ECO:0007669"/>
    <property type="project" value="UniProtKB-KW"/>
</dbReference>
<keyword evidence="9" id="KW-1015">Disulfide bond</keyword>
<dbReference type="InterPro" id="IPR036719">
    <property type="entry name" value="Neuro-gated_channel_TM_sf"/>
</dbReference>
<keyword evidence="3 16" id="KW-0812">Transmembrane</keyword>
<feature type="signal peptide" evidence="17">
    <location>
        <begin position="1"/>
        <end position="15"/>
    </location>
</feature>
<dbReference type="PRINTS" id="PR00252">
    <property type="entry name" value="NRIONCHANNEL"/>
</dbReference>
<dbReference type="InterPro" id="IPR006202">
    <property type="entry name" value="Neur_chan_lig-bd"/>
</dbReference>
<dbReference type="SUPFAM" id="SSF90112">
    <property type="entry name" value="Neurotransmitter-gated ion-channel transmembrane pore"/>
    <property type="match status" value="1"/>
</dbReference>
<keyword evidence="2" id="KW-1003">Cell membrane</keyword>
<evidence type="ECO:0000256" key="3">
    <source>
        <dbReference type="ARBA" id="ARBA00022692"/>
    </source>
</evidence>
<evidence type="ECO:0000256" key="9">
    <source>
        <dbReference type="ARBA" id="ARBA00023157"/>
    </source>
</evidence>
<dbReference type="CDD" id="cd18991">
    <property type="entry name" value="LGIC_ECD_GlyR"/>
    <property type="match status" value="1"/>
</dbReference>
<dbReference type="InterPro" id="IPR006201">
    <property type="entry name" value="Neur_channel"/>
</dbReference>
<evidence type="ECO:0000256" key="5">
    <source>
        <dbReference type="ARBA" id="ARBA00022989"/>
    </source>
</evidence>
<dbReference type="SUPFAM" id="SSF63712">
    <property type="entry name" value="Nicotinic receptor ligand binding domain-like"/>
    <property type="match status" value="1"/>
</dbReference>
<dbReference type="InterPro" id="IPR038050">
    <property type="entry name" value="Neuro_actylchol_rec"/>
</dbReference>
<feature type="chain" id="PRO_5015423373" evidence="17">
    <location>
        <begin position="16"/>
        <end position="482"/>
    </location>
</feature>
<evidence type="ECO:0000256" key="8">
    <source>
        <dbReference type="ARBA" id="ARBA00023136"/>
    </source>
</evidence>
<evidence type="ECO:0000256" key="17">
    <source>
        <dbReference type="SAM" id="SignalP"/>
    </source>
</evidence>
<evidence type="ECO:0000256" key="14">
    <source>
        <dbReference type="ARBA" id="ARBA00023303"/>
    </source>
</evidence>
<dbReference type="Pfam" id="PF02931">
    <property type="entry name" value="Neur_chan_LBD"/>
    <property type="match status" value="1"/>
</dbReference>
<sequence length="482" mass="55273">MEILAIILLCCQVFSSPGFTNEIRSIHKKYVKSRNHKAGKTTYPFQTLSAKDVVDRLMFYYNDQEPPMKDRPTEVKLGIYINSFYSISEQTMDYSVSMYLRQFWRDPRLMFPPIYNKTFEIRMGETSLNRVWIPDTFFRNEKRATFHEVTVNNRLMRLNATGHLWYVTKISATLSCPMKLEKYPLDIQSCPMMFESFGYTMDTLYFTWLDNPVDIEKNLEMPQFSLQGHYKKDCSQNYTAGAFPCQEIRFLLRRDVGYFLIQVYIPSMLIVILSWVSFWINVDASPARVSIGLLTVLTTTTQSSQSTATLPRVSYIKAIDVWMSVCLVFVFAALLEYAAVNVLSRRKGARIINPTMGTSTSAASDGLTSVANAAAGCLSAGSTGSGGAKRPRLLPVLQRLDMEDQMDQTTGIVIQKEQPALAHPLLPTKIIDNMDGKMRARKVDCVSRRWFPITFILFNIIYWLAYAIPFRDPKQYMEIIEN</sequence>
<evidence type="ECO:0000259" key="18">
    <source>
        <dbReference type="Pfam" id="PF02931"/>
    </source>
</evidence>
<reference evidence="20" key="1">
    <citation type="submission" date="2018-02" db="EMBL/GenBank/DDBJ databases">
        <title>Hirudo verbana central nervous system transcriptome analysis of ion channel and receptor content.</title>
        <authorList>
            <person name="Northcutt A.J."/>
            <person name="Schulz D.J."/>
            <person name="Mesce K.A."/>
        </authorList>
    </citation>
    <scope>NUCLEOTIDE SEQUENCE</scope>
</reference>
<evidence type="ECO:0000313" key="20">
    <source>
        <dbReference type="EMBL" id="AWJ68188.1"/>
    </source>
</evidence>
<feature type="domain" description="Neurotransmitter-gated ion-channel ligand-binding" evidence="18">
    <location>
        <begin position="51"/>
        <end position="255"/>
    </location>
</feature>
<name>A0A2S1WLX9_9ANNE</name>
<evidence type="ECO:0000256" key="12">
    <source>
        <dbReference type="ARBA" id="ARBA00023214"/>
    </source>
</evidence>
<feature type="transmembrane region" description="Helical" evidence="16">
    <location>
        <begin position="450"/>
        <end position="468"/>
    </location>
</feature>
<dbReference type="NCBIfam" id="TIGR00860">
    <property type="entry name" value="LIC"/>
    <property type="match status" value="1"/>
</dbReference>
<accession>A0A2S1WLX9</accession>
<comment type="similarity">
    <text evidence="16">Belongs to the ligand-gated ion channel (TC 1.A.9) family.</text>
</comment>
<dbReference type="EMBL" id="MG973335">
    <property type="protein sequence ID" value="AWJ68188.1"/>
    <property type="molecule type" value="mRNA"/>
</dbReference>
<keyword evidence="14 16" id="KW-0407">Ion channel</keyword>
<dbReference type="GO" id="GO:0005230">
    <property type="term" value="F:extracellular ligand-gated monoatomic ion channel activity"/>
    <property type="evidence" value="ECO:0007669"/>
    <property type="project" value="InterPro"/>
</dbReference>
<dbReference type="PRINTS" id="PR00253">
    <property type="entry name" value="GABAARECEPTR"/>
</dbReference>
<keyword evidence="4 17" id="KW-0732">Signal</keyword>
<dbReference type="Pfam" id="PF02932">
    <property type="entry name" value="Neur_chan_memb"/>
    <property type="match status" value="1"/>
</dbReference>
<dbReference type="PROSITE" id="PS00236">
    <property type="entry name" value="NEUROTR_ION_CHANNEL"/>
    <property type="match status" value="1"/>
</dbReference>
<keyword evidence="10" id="KW-0869">Chloride channel</keyword>
<evidence type="ECO:0000256" key="11">
    <source>
        <dbReference type="ARBA" id="ARBA00023180"/>
    </source>
</evidence>
<evidence type="ECO:0000256" key="16">
    <source>
        <dbReference type="RuleBase" id="RU000687"/>
    </source>
</evidence>
<evidence type="ECO:0000256" key="1">
    <source>
        <dbReference type="ARBA" id="ARBA00022448"/>
    </source>
</evidence>
<feature type="transmembrane region" description="Helical" evidence="16">
    <location>
        <begin position="256"/>
        <end position="278"/>
    </location>
</feature>
<comment type="subcellular location">
    <subcellularLocation>
        <location evidence="15">Postsynaptic cell membrane</location>
        <topology evidence="15">Multi-pass membrane protein</topology>
    </subcellularLocation>
</comment>
<keyword evidence="12" id="KW-0868">Chloride</keyword>
<dbReference type="CDD" id="cd19049">
    <property type="entry name" value="LGIC_TM_anion"/>
    <property type="match status" value="1"/>
</dbReference>
<dbReference type="GO" id="GO:0034707">
    <property type="term" value="C:chloride channel complex"/>
    <property type="evidence" value="ECO:0007669"/>
    <property type="project" value="UniProtKB-KW"/>
</dbReference>
<keyword evidence="5 16" id="KW-1133">Transmembrane helix</keyword>
<dbReference type="GO" id="GO:0045211">
    <property type="term" value="C:postsynaptic membrane"/>
    <property type="evidence" value="ECO:0007669"/>
    <property type="project" value="UniProtKB-SubCell"/>
</dbReference>
<keyword evidence="1 16" id="KW-0813">Transport</keyword>
<keyword evidence="20" id="KW-0675">Receptor</keyword>
<dbReference type="PANTHER" id="PTHR18945">
    <property type="entry name" value="NEUROTRANSMITTER GATED ION CHANNEL"/>
    <property type="match status" value="1"/>
</dbReference>
<evidence type="ECO:0000256" key="15">
    <source>
        <dbReference type="ARBA" id="ARBA00034104"/>
    </source>
</evidence>
<comment type="caution">
    <text evidence="16">Lacks conserved residue(s) required for the propagation of feature annotation.</text>
</comment>
<dbReference type="InterPro" id="IPR006028">
    <property type="entry name" value="GABAA/Glycine_rcpt"/>
</dbReference>
<proteinExistence type="evidence at transcript level"/>